<evidence type="ECO:0000259" key="3">
    <source>
        <dbReference type="SMART" id="SM00092"/>
    </source>
</evidence>
<comment type="similarity">
    <text evidence="1">Belongs to the pancreatic ribonuclease family.</text>
</comment>
<evidence type="ECO:0000256" key="1">
    <source>
        <dbReference type="ARBA" id="ARBA00005600"/>
    </source>
</evidence>
<dbReference type="InterPro" id="IPR001427">
    <property type="entry name" value="RNaseA"/>
</dbReference>
<evidence type="ECO:0000313" key="5">
    <source>
        <dbReference type="Proteomes" id="UP000031443"/>
    </source>
</evidence>
<feature type="chain" id="PRO_5004080399" evidence="2">
    <location>
        <begin position="23"/>
        <end position="197"/>
    </location>
</feature>
<accession>M7BUM5</accession>
<dbReference type="GO" id="GO:0004540">
    <property type="term" value="F:RNA nuclease activity"/>
    <property type="evidence" value="ECO:0007669"/>
    <property type="project" value="TreeGrafter"/>
</dbReference>
<dbReference type="PANTHER" id="PTHR11437:SF65">
    <property type="entry name" value="ANGIOGENIN-2"/>
    <property type="match status" value="1"/>
</dbReference>
<keyword evidence="2" id="KW-0732">Signal</keyword>
<proteinExistence type="inferred from homology"/>
<dbReference type="InterPro" id="IPR023412">
    <property type="entry name" value="RNaseA_domain"/>
</dbReference>
<dbReference type="Gene3D" id="3.10.130.10">
    <property type="entry name" value="Ribonuclease A-like domain"/>
    <property type="match status" value="2"/>
</dbReference>
<dbReference type="GO" id="GO:0050830">
    <property type="term" value="P:defense response to Gram-positive bacterium"/>
    <property type="evidence" value="ECO:0007669"/>
    <property type="project" value="TreeGrafter"/>
</dbReference>
<dbReference type="PANTHER" id="PTHR11437">
    <property type="entry name" value="RIBONUCLEASE"/>
    <property type="match status" value="1"/>
</dbReference>
<dbReference type="AlphaFoldDB" id="M7BUM5"/>
<sequence>MARSGPCPALLLPLVQLTVCLALASRQSCYDRNYVFRHHMDFRWLSCNRHNSYCNMRMKKMTIYGKPVNTFVHAPSEHLNHICMGNGIPIPPNLLRSTRFYLATTCTYNKTYGNTMMKKQGIYGKILTPFIHVPIPIVNNVCFGGGIPIVGGLHRSKAVFPTTQCRYNPPIHAYTGTPMSQKIVICCCKGLPVLLVG</sequence>
<dbReference type="InterPro" id="IPR036816">
    <property type="entry name" value="RNaseA-like_dom_sf"/>
</dbReference>
<organism evidence="4 5">
    <name type="scientific">Chelonia mydas</name>
    <name type="common">Green sea-turtle</name>
    <name type="synonym">Chelonia agassizi</name>
    <dbReference type="NCBI Taxonomy" id="8469"/>
    <lineage>
        <taxon>Eukaryota</taxon>
        <taxon>Metazoa</taxon>
        <taxon>Chordata</taxon>
        <taxon>Craniata</taxon>
        <taxon>Vertebrata</taxon>
        <taxon>Euteleostomi</taxon>
        <taxon>Archelosauria</taxon>
        <taxon>Testudinata</taxon>
        <taxon>Testudines</taxon>
        <taxon>Cryptodira</taxon>
        <taxon>Durocryptodira</taxon>
        <taxon>Americhelydia</taxon>
        <taxon>Chelonioidea</taxon>
        <taxon>Cheloniidae</taxon>
        <taxon>Chelonia</taxon>
    </lineage>
</organism>
<reference evidence="5" key="1">
    <citation type="journal article" date="2013" name="Nat. Genet.">
        <title>The draft genomes of soft-shell turtle and green sea turtle yield insights into the development and evolution of the turtle-specific body plan.</title>
        <authorList>
            <person name="Wang Z."/>
            <person name="Pascual-Anaya J."/>
            <person name="Zadissa A."/>
            <person name="Li W."/>
            <person name="Niimura Y."/>
            <person name="Huang Z."/>
            <person name="Li C."/>
            <person name="White S."/>
            <person name="Xiong Z."/>
            <person name="Fang D."/>
            <person name="Wang B."/>
            <person name="Ming Y."/>
            <person name="Chen Y."/>
            <person name="Zheng Y."/>
            <person name="Kuraku S."/>
            <person name="Pignatelli M."/>
            <person name="Herrero J."/>
            <person name="Beal K."/>
            <person name="Nozawa M."/>
            <person name="Li Q."/>
            <person name="Wang J."/>
            <person name="Zhang H."/>
            <person name="Yu L."/>
            <person name="Shigenobu S."/>
            <person name="Wang J."/>
            <person name="Liu J."/>
            <person name="Flicek P."/>
            <person name="Searle S."/>
            <person name="Wang J."/>
            <person name="Kuratani S."/>
            <person name="Yin Y."/>
            <person name="Aken B."/>
            <person name="Zhang G."/>
            <person name="Irie N."/>
        </authorList>
    </citation>
    <scope>NUCLEOTIDE SEQUENCE [LARGE SCALE GENOMIC DNA]</scope>
</reference>
<dbReference type="SMART" id="SM00092">
    <property type="entry name" value="RNAse_Pc"/>
    <property type="match status" value="1"/>
</dbReference>
<dbReference type="EMBL" id="KB488628">
    <property type="protein sequence ID" value="EMP41551.1"/>
    <property type="molecule type" value="Genomic_DNA"/>
</dbReference>
<evidence type="ECO:0000313" key="4">
    <source>
        <dbReference type="EMBL" id="EMP41551.1"/>
    </source>
</evidence>
<name>M7BUM5_CHEMY</name>
<feature type="domain" description="Ribonuclease A-domain" evidence="3">
    <location>
        <begin position="93"/>
        <end position="196"/>
    </location>
</feature>
<feature type="signal peptide" evidence="2">
    <location>
        <begin position="1"/>
        <end position="22"/>
    </location>
</feature>
<dbReference type="GO" id="GO:0003676">
    <property type="term" value="F:nucleic acid binding"/>
    <property type="evidence" value="ECO:0007669"/>
    <property type="project" value="InterPro"/>
</dbReference>
<evidence type="ECO:0000256" key="2">
    <source>
        <dbReference type="SAM" id="SignalP"/>
    </source>
</evidence>
<dbReference type="SUPFAM" id="SSF54076">
    <property type="entry name" value="RNase A-like"/>
    <property type="match status" value="2"/>
</dbReference>
<dbReference type="Pfam" id="PF00074">
    <property type="entry name" value="RnaseA"/>
    <property type="match status" value="1"/>
</dbReference>
<protein>
    <submittedName>
        <fullName evidence="4">Ribonuclease</fullName>
    </submittedName>
</protein>
<dbReference type="Proteomes" id="UP000031443">
    <property type="component" value="Unassembled WGS sequence"/>
</dbReference>
<gene>
    <name evidence="4" type="ORF">UY3_01202</name>
</gene>
<keyword evidence="5" id="KW-1185">Reference proteome</keyword>